<dbReference type="AlphaFoldDB" id="A0A158MB44"/>
<organism evidence="2 3">
    <name type="scientific">Bordetella holmesii CDC-H585-BH</name>
    <dbReference type="NCBI Taxonomy" id="1331206"/>
    <lineage>
        <taxon>Bacteria</taxon>
        <taxon>Pseudomonadati</taxon>
        <taxon>Pseudomonadota</taxon>
        <taxon>Betaproteobacteria</taxon>
        <taxon>Burkholderiales</taxon>
        <taxon>Alcaligenaceae</taxon>
        <taxon>Bordetella</taxon>
    </lineage>
</organism>
<proteinExistence type="predicted"/>
<dbReference type="Pfam" id="PF04909">
    <property type="entry name" value="Amidohydro_2"/>
    <property type="match status" value="1"/>
</dbReference>
<protein>
    <submittedName>
        <fullName evidence="2">Amidohydrolase family protein</fullName>
    </submittedName>
</protein>
<gene>
    <name evidence="2" type="ORF">L497_0581</name>
</gene>
<dbReference type="PATRIC" id="fig|1331206.3.peg.78"/>
<name>A0A158MB44_9BORD</name>
<feature type="domain" description="Amidohydrolase-related" evidence="1">
    <location>
        <begin position="24"/>
        <end position="233"/>
    </location>
</feature>
<dbReference type="GO" id="GO:0016787">
    <property type="term" value="F:hydrolase activity"/>
    <property type="evidence" value="ECO:0007669"/>
    <property type="project" value="UniProtKB-KW"/>
</dbReference>
<dbReference type="EMBL" id="JFZZ01000005">
    <property type="protein sequence ID" value="KAL00467.1"/>
    <property type="molecule type" value="Genomic_DNA"/>
</dbReference>
<dbReference type="PANTHER" id="PTHR35563">
    <property type="entry name" value="BARREL METAL-DEPENDENT HYDROLASE, PUTATIVE (AFU_ORTHOLOGUE AFUA_1G16240)-RELATED"/>
    <property type="match status" value="1"/>
</dbReference>
<dbReference type="InterPro" id="IPR052358">
    <property type="entry name" value="Aro_Compnd_Degr_Hydrolases"/>
</dbReference>
<dbReference type="Gene3D" id="3.20.20.140">
    <property type="entry name" value="Metal-dependent hydrolases"/>
    <property type="match status" value="1"/>
</dbReference>
<dbReference type="InterPro" id="IPR032466">
    <property type="entry name" value="Metal_Hydrolase"/>
</dbReference>
<evidence type="ECO:0000313" key="3">
    <source>
        <dbReference type="Proteomes" id="UP000026682"/>
    </source>
</evidence>
<comment type="caution">
    <text evidence="2">The sequence shown here is derived from an EMBL/GenBank/DDBJ whole genome shotgun (WGS) entry which is preliminary data.</text>
</comment>
<dbReference type="PANTHER" id="PTHR35563:SF2">
    <property type="entry name" value="BARREL METAL-DEPENDENT HYDROLASE, PUTATIVE (AFU_ORTHOLOGUE AFUA_1G16240)-RELATED"/>
    <property type="match status" value="1"/>
</dbReference>
<evidence type="ECO:0000313" key="2">
    <source>
        <dbReference type="EMBL" id="KAL00467.1"/>
    </source>
</evidence>
<dbReference type="SUPFAM" id="SSF51556">
    <property type="entry name" value="Metallo-dependent hydrolases"/>
    <property type="match status" value="1"/>
</dbReference>
<dbReference type="Proteomes" id="UP000026682">
    <property type="component" value="Unassembled WGS sequence"/>
</dbReference>
<keyword evidence="2" id="KW-0378">Hydrolase</keyword>
<evidence type="ECO:0000259" key="1">
    <source>
        <dbReference type="Pfam" id="PF04909"/>
    </source>
</evidence>
<dbReference type="InterPro" id="IPR006680">
    <property type="entry name" value="Amidohydro-rel"/>
</dbReference>
<reference evidence="2 3" key="1">
    <citation type="submission" date="2014-03" db="EMBL/GenBank/DDBJ databases">
        <title>Genome sequence of Bordetella holmseii.</title>
        <authorList>
            <person name="Harvill E."/>
            <person name="Goodfield L.L."/>
            <person name="Ivanov Y."/>
            <person name="Meyer J.A."/>
            <person name="Newth C."/>
            <person name="Cassiday P."/>
            <person name="Tondella M.L."/>
            <person name="Liao P."/>
            <person name="Zimmerman J."/>
            <person name="Meert K."/>
            <person name="Wessel D."/>
            <person name="Berger J."/>
            <person name="Dean J.M."/>
            <person name="Holubkov R."/>
            <person name="Burr J."/>
            <person name="Liu T."/>
            <person name="Brinkac L.M."/>
            <person name="Sanka R."/>
            <person name="Kim M."/>
            <person name="Losada L."/>
        </authorList>
    </citation>
    <scope>NUCLEOTIDE SEQUENCE [LARGE SCALE GENOMIC DNA]</scope>
    <source>
        <strain evidence="2 3">CDC-H585-BH</strain>
    </source>
</reference>
<sequence length="234" mass="25216">MSSPASTATTTACSWRALRRWAGRRAGLLDADVSDACLARMHETGVRGLRVNLESTGASDAAAVSRALAIWAARLAGQGWHIQVYASLDAIAQAAPTLARLAVPVVLDHFAMIPVQVPLQDARIQGVLRLVADGDAYIKLSASYRVAPDPDNDAQACRLAALARAIVACNPERALWASDWPHTNRQPGLLPTEVSAYRDVPAARLRAELHAWLADAVTREQVLVRNPARLYGFQ</sequence>
<accession>A0A158MB44</accession>